<comment type="pathway">
    <text evidence="7">Sulfur metabolism; dibenzothiophene degradation.</text>
</comment>
<dbReference type="InterPro" id="IPR037069">
    <property type="entry name" value="AcylCoA_DH/ox_N_sf"/>
</dbReference>
<evidence type="ECO:0000256" key="11">
    <source>
        <dbReference type="ARBA" id="ARBA00047859"/>
    </source>
</evidence>
<evidence type="ECO:0000256" key="3">
    <source>
        <dbReference type="ARBA" id="ARBA00022643"/>
    </source>
</evidence>
<accession>A0A1H4KHA5</accession>
<keyword evidence="2" id="KW-0285">Flavoprotein</keyword>
<organism evidence="18 19">
    <name type="scientific">Nocardioides exalbidus</name>
    <dbReference type="NCBI Taxonomy" id="402596"/>
    <lineage>
        <taxon>Bacteria</taxon>
        <taxon>Bacillati</taxon>
        <taxon>Actinomycetota</taxon>
        <taxon>Actinomycetes</taxon>
        <taxon>Propionibacteriales</taxon>
        <taxon>Nocardioidaceae</taxon>
        <taxon>Nocardioides</taxon>
    </lineage>
</organism>
<reference evidence="19" key="1">
    <citation type="submission" date="2016-10" db="EMBL/GenBank/DDBJ databases">
        <authorList>
            <person name="Varghese N."/>
            <person name="Submissions S."/>
        </authorList>
    </citation>
    <scope>NUCLEOTIDE SEQUENCE [LARGE SCALE GENOMIC DNA]</scope>
    <source>
        <strain evidence="19">DSM 22017</strain>
    </source>
</reference>
<proteinExistence type="inferred from homology"/>
<evidence type="ECO:0000256" key="2">
    <source>
        <dbReference type="ARBA" id="ARBA00022630"/>
    </source>
</evidence>
<dbReference type="RefSeq" id="WP_245734516.1">
    <property type="nucleotide sequence ID" value="NZ_FNRT01000002.1"/>
</dbReference>
<gene>
    <name evidence="18" type="ORF">SAMN04489844_0583</name>
</gene>
<comment type="similarity">
    <text evidence="8">Belongs to the DszC flavin monooxygenase family.</text>
</comment>
<comment type="catalytic activity">
    <reaction evidence="12">
        <text>dibenzothiophene 5-oxide + FMNH2 + O2 = dibenzothiophene 5,5-dioxide + FMN + H2O + H(+)</text>
        <dbReference type="Rhea" id="RHEA:49080"/>
        <dbReference type="ChEBI" id="CHEBI:15377"/>
        <dbReference type="ChEBI" id="CHEBI:15378"/>
        <dbReference type="ChEBI" id="CHEBI:15379"/>
        <dbReference type="ChEBI" id="CHEBI:23683"/>
        <dbReference type="ChEBI" id="CHEBI:57618"/>
        <dbReference type="ChEBI" id="CHEBI:58210"/>
        <dbReference type="ChEBI" id="CHEBI:90356"/>
    </reaction>
</comment>
<evidence type="ECO:0000259" key="17">
    <source>
        <dbReference type="Pfam" id="PF08028"/>
    </source>
</evidence>
<feature type="region of interest" description="Disordered" evidence="14">
    <location>
        <begin position="1"/>
        <end position="33"/>
    </location>
</feature>
<evidence type="ECO:0000256" key="9">
    <source>
        <dbReference type="ARBA" id="ARBA00034328"/>
    </source>
</evidence>
<dbReference type="SUPFAM" id="SSF56645">
    <property type="entry name" value="Acyl-CoA dehydrogenase NM domain-like"/>
    <property type="match status" value="1"/>
</dbReference>
<dbReference type="InterPro" id="IPR013786">
    <property type="entry name" value="AcylCoA_DH/ox_N"/>
</dbReference>
<comment type="subcellular location">
    <subcellularLocation>
        <location evidence="1">Cytoplasm</location>
    </subcellularLocation>
</comment>
<keyword evidence="6" id="KW-0503">Monooxygenase</keyword>
<dbReference type="Proteomes" id="UP000198742">
    <property type="component" value="Unassembled WGS sequence"/>
</dbReference>
<evidence type="ECO:0000256" key="10">
    <source>
        <dbReference type="ARBA" id="ARBA00034345"/>
    </source>
</evidence>
<evidence type="ECO:0000259" key="16">
    <source>
        <dbReference type="Pfam" id="PF02771"/>
    </source>
</evidence>
<keyword evidence="3" id="KW-0288">FMN</keyword>
<dbReference type="GO" id="GO:0008470">
    <property type="term" value="F:3-methylbutanoyl-CoA dehydrogenase activity"/>
    <property type="evidence" value="ECO:0007669"/>
    <property type="project" value="TreeGrafter"/>
</dbReference>
<evidence type="ECO:0000256" key="1">
    <source>
        <dbReference type="ARBA" id="ARBA00004496"/>
    </source>
</evidence>
<dbReference type="PIRSF" id="PIRSF016578">
    <property type="entry name" value="HsaA"/>
    <property type="match status" value="1"/>
</dbReference>
<dbReference type="EMBL" id="FNRT01000002">
    <property type="protein sequence ID" value="SEB57901.1"/>
    <property type="molecule type" value="Genomic_DNA"/>
</dbReference>
<dbReference type="PANTHER" id="PTHR43884">
    <property type="entry name" value="ACYL-COA DEHYDROGENASE"/>
    <property type="match status" value="1"/>
</dbReference>
<dbReference type="InterPro" id="IPR013107">
    <property type="entry name" value="Acyl-CoA_DH_C"/>
</dbReference>
<dbReference type="Gene3D" id="1.10.540.10">
    <property type="entry name" value="Acyl-CoA dehydrogenase/oxidase, N-terminal domain"/>
    <property type="match status" value="1"/>
</dbReference>
<evidence type="ECO:0000256" key="6">
    <source>
        <dbReference type="ARBA" id="ARBA00023033"/>
    </source>
</evidence>
<feature type="domain" description="Acyl-CoA dehydrogenase C-terminal" evidence="17">
    <location>
        <begin position="274"/>
        <end position="405"/>
    </location>
</feature>
<dbReference type="InterPro" id="IPR046373">
    <property type="entry name" value="Acyl-CoA_Oxase/DH_mid-dom_sf"/>
</dbReference>
<dbReference type="Pfam" id="PF08028">
    <property type="entry name" value="Acyl-CoA_dh_2"/>
    <property type="match status" value="1"/>
</dbReference>
<sequence length="431" mass="45762">MKTPHDVLLPRSAPPDNAAGTPSASDHPAGDAEHVPVLTADEAIATAREVAADLAATSSERDRDRILPAAELERLSASGLLAVTVPVEHGGAGLSVETLVEVFRILAAGDPSVAQVPHSHFVYVNAMRHQGTTEQQRFFLGEVLAGKRFGNAQSETGTRHVRDIRTALTPIGNGRWTLNGTKGYSTGALFADWIPVLAHLDTLAAPGEGPLHVAWVERQARGVTVTDDWNGMGQRTTASGTVELVDVEVHDAHITPYHLTFTGPQTYGAFAQVLHAALDVGIARAALDEAARFVRTKSRPYPDAGVERAADDPLVVQALGQMELDVRASEALLREAGRAVDAADADLGEDTAATASLAVAAARAHSAKTSVEVASRLFEVSGTRSALDSLNLDRHWRNARTHTLHDPAAWKVQHLGRYAVDGTPPPNHGQL</sequence>
<dbReference type="STRING" id="402596.SAMN04489844_0583"/>
<dbReference type="InterPro" id="IPR036250">
    <property type="entry name" value="AcylCo_DH-like_C"/>
</dbReference>
<dbReference type="Pfam" id="PF02770">
    <property type="entry name" value="Acyl-CoA_dh_M"/>
    <property type="match status" value="1"/>
</dbReference>
<evidence type="ECO:0000256" key="8">
    <source>
        <dbReference type="ARBA" id="ARBA00034317"/>
    </source>
</evidence>
<keyword evidence="4" id="KW-0547">Nucleotide-binding</keyword>
<dbReference type="InterPro" id="IPR006091">
    <property type="entry name" value="Acyl-CoA_Oxase/DH_mid-dom"/>
</dbReference>
<dbReference type="Gene3D" id="2.40.110.10">
    <property type="entry name" value="Butyryl-CoA Dehydrogenase, subunit A, domain 2"/>
    <property type="match status" value="1"/>
</dbReference>
<evidence type="ECO:0000313" key="18">
    <source>
        <dbReference type="EMBL" id="SEB57901.1"/>
    </source>
</evidence>
<dbReference type="GO" id="GO:0006552">
    <property type="term" value="P:L-leucine catabolic process"/>
    <property type="evidence" value="ECO:0007669"/>
    <property type="project" value="TreeGrafter"/>
</dbReference>
<comment type="catalytic activity">
    <reaction evidence="11">
        <text>dibenzothiophene + FMNH2 + O2 = dibenzothiophene 5-oxide + FMN + H2O + H(+)</text>
        <dbReference type="Rhea" id="RHEA:49076"/>
        <dbReference type="ChEBI" id="CHEBI:15377"/>
        <dbReference type="ChEBI" id="CHEBI:15378"/>
        <dbReference type="ChEBI" id="CHEBI:15379"/>
        <dbReference type="ChEBI" id="CHEBI:23681"/>
        <dbReference type="ChEBI" id="CHEBI:23683"/>
        <dbReference type="ChEBI" id="CHEBI:57618"/>
        <dbReference type="ChEBI" id="CHEBI:58210"/>
    </reaction>
</comment>
<dbReference type="GO" id="GO:0004497">
    <property type="term" value="F:monooxygenase activity"/>
    <property type="evidence" value="ECO:0007669"/>
    <property type="project" value="UniProtKB-KW"/>
</dbReference>
<dbReference type="InterPro" id="IPR023922">
    <property type="entry name" value="S04_starv_induced_SfnB"/>
</dbReference>
<evidence type="ECO:0000256" key="13">
    <source>
        <dbReference type="ARBA" id="ARBA00049456"/>
    </source>
</evidence>
<feature type="domain" description="Acyl-CoA oxidase/dehydrogenase middle" evidence="15">
    <location>
        <begin position="160"/>
        <end position="247"/>
    </location>
</feature>
<dbReference type="AlphaFoldDB" id="A0A1H4KHA5"/>
<dbReference type="GO" id="GO:0050660">
    <property type="term" value="F:flavin adenine dinucleotide binding"/>
    <property type="evidence" value="ECO:0007669"/>
    <property type="project" value="InterPro"/>
</dbReference>
<evidence type="ECO:0000313" key="19">
    <source>
        <dbReference type="Proteomes" id="UP000198742"/>
    </source>
</evidence>
<dbReference type="EC" id="1.14.14.21" evidence="9"/>
<keyword evidence="19" id="KW-1185">Reference proteome</keyword>
<evidence type="ECO:0000256" key="5">
    <source>
        <dbReference type="ARBA" id="ARBA00023002"/>
    </source>
</evidence>
<dbReference type="InterPro" id="IPR009100">
    <property type="entry name" value="AcylCoA_DH/oxidase_NM_dom_sf"/>
</dbReference>
<feature type="domain" description="Acyl-CoA dehydrogenase/oxidase N-terminal" evidence="16">
    <location>
        <begin position="45"/>
        <end position="147"/>
    </location>
</feature>
<keyword evidence="5" id="KW-0560">Oxidoreductase</keyword>
<dbReference type="NCBIfam" id="TIGR04022">
    <property type="entry name" value="sulfur_SfnB"/>
    <property type="match status" value="1"/>
</dbReference>
<comment type="catalytic activity">
    <reaction evidence="13">
        <text>dibenzothiophene + 2 FMNH2 + 2 O2 = dibenzothiophene 5,5-dioxide + 2 FMN + 2 H2O + 2 H(+)</text>
        <dbReference type="Rhea" id="RHEA:49072"/>
        <dbReference type="ChEBI" id="CHEBI:15377"/>
        <dbReference type="ChEBI" id="CHEBI:15378"/>
        <dbReference type="ChEBI" id="CHEBI:15379"/>
        <dbReference type="ChEBI" id="CHEBI:23681"/>
        <dbReference type="ChEBI" id="CHEBI:57618"/>
        <dbReference type="ChEBI" id="CHEBI:58210"/>
        <dbReference type="ChEBI" id="CHEBI:90356"/>
        <dbReference type="EC" id="1.14.14.21"/>
    </reaction>
</comment>
<evidence type="ECO:0000256" key="12">
    <source>
        <dbReference type="ARBA" id="ARBA00048445"/>
    </source>
</evidence>
<dbReference type="PANTHER" id="PTHR43884:SF12">
    <property type="entry name" value="ISOVALERYL-COA DEHYDROGENASE, MITOCHONDRIAL-RELATED"/>
    <property type="match status" value="1"/>
</dbReference>
<dbReference type="SUPFAM" id="SSF47203">
    <property type="entry name" value="Acyl-CoA dehydrogenase C-terminal domain-like"/>
    <property type="match status" value="1"/>
</dbReference>
<name>A0A1H4KHA5_9ACTN</name>
<evidence type="ECO:0000256" key="4">
    <source>
        <dbReference type="ARBA" id="ARBA00022741"/>
    </source>
</evidence>
<dbReference type="Pfam" id="PF02771">
    <property type="entry name" value="Acyl-CoA_dh_N"/>
    <property type="match status" value="1"/>
</dbReference>
<evidence type="ECO:0000256" key="14">
    <source>
        <dbReference type="SAM" id="MobiDB-lite"/>
    </source>
</evidence>
<evidence type="ECO:0000259" key="15">
    <source>
        <dbReference type="Pfam" id="PF02770"/>
    </source>
</evidence>
<dbReference type="Gene3D" id="1.20.140.10">
    <property type="entry name" value="Butyryl-CoA Dehydrogenase, subunit A, domain 3"/>
    <property type="match status" value="1"/>
</dbReference>
<dbReference type="GO" id="GO:0005737">
    <property type="term" value="C:cytoplasm"/>
    <property type="evidence" value="ECO:0007669"/>
    <property type="project" value="UniProtKB-SubCell"/>
</dbReference>
<evidence type="ECO:0000256" key="7">
    <source>
        <dbReference type="ARBA" id="ARBA00034307"/>
    </source>
</evidence>
<protein>
    <recommendedName>
        <fullName evidence="10">Dibenzothiophene monooxygenase</fullName>
        <ecNumber evidence="9">1.14.14.21</ecNumber>
    </recommendedName>
</protein>